<dbReference type="RefSeq" id="WP_043465729.1">
    <property type="nucleotide sequence ID" value="NZ_JNAD02000020.1"/>
</dbReference>
<organism evidence="1 2">
    <name type="scientific">Streptomyces xinghaiensis</name>
    <dbReference type="NCBI Taxonomy" id="1038928"/>
    <lineage>
        <taxon>Bacteria</taxon>
        <taxon>Bacillati</taxon>
        <taxon>Actinomycetota</taxon>
        <taxon>Actinomycetes</taxon>
        <taxon>Kitasatosporales</taxon>
        <taxon>Streptomycetaceae</taxon>
        <taxon>Streptomyces</taxon>
    </lineage>
</organism>
<reference evidence="1 2" key="1">
    <citation type="journal article" date="2014" name="Genome Announc.">
        <title>Draft Genome Sequence of Streptomyces fradiae ATCC 19609, a Strain Highly Sensitive to Antibiotics.</title>
        <authorList>
            <person name="Bekker O.B."/>
            <person name="Klimina K.M."/>
            <person name="Vatlin A.A."/>
            <person name="Zakharevich N.V."/>
            <person name="Kasianov A.S."/>
            <person name="Danilenko V.N."/>
        </authorList>
    </citation>
    <scope>NUCLEOTIDE SEQUENCE [LARGE SCALE GENOMIC DNA]</scope>
    <source>
        <strain evidence="1 2">ATCC 19609</strain>
    </source>
</reference>
<accession>A0A3R7LIU5</accession>
<evidence type="ECO:0000313" key="2">
    <source>
        <dbReference type="Proteomes" id="UP000028058"/>
    </source>
</evidence>
<dbReference type="AlphaFoldDB" id="A0A3R7LIU5"/>
<comment type="caution">
    <text evidence="1">The sequence shown here is derived from an EMBL/GenBank/DDBJ whole genome shotgun (WGS) entry which is preliminary data.</text>
</comment>
<protein>
    <submittedName>
        <fullName evidence="1">Uncharacterized protein</fullName>
    </submittedName>
</protein>
<dbReference type="EMBL" id="JNAD02000020">
    <property type="protein sequence ID" value="RKM90952.1"/>
    <property type="molecule type" value="Genomic_DNA"/>
</dbReference>
<sequence length="132" mass="14539">MYPHSYTDPQNHRMQFCAAAVGSEKQPHVLCTAENLAPGGETADVLLPTVAAHTLADRLDQQATCQFIAPTGDTLMVEPADAWTRFTFIREPDQEETQERFPPGPAKPPPWVTRWGLIATTRPVTGRTVLSV</sequence>
<evidence type="ECO:0000313" key="1">
    <source>
        <dbReference type="EMBL" id="RKM90952.1"/>
    </source>
</evidence>
<proteinExistence type="predicted"/>
<gene>
    <name evidence="1" type="ORF">SFRA_030445</name>
</gene>
<dbReference type="OrthoDB" id="10013472at2"/>
<dbReference type="Proteomes" id="UP000028058">
    <property type="component" value="Unassembled WGS sequence"/>
</dbReference>
<name>A0A3R7LIU5_9ACTN</name>
<keyword evidence="2" id="KW-1185">Reference proteome</keyword>